<gene>
    <name evidence="2" type="primary">LOC104724986</name>
</gene>
<proteinExistence type="predicted"/>
<accession>A0ABM0UJ18</accession>
<dbReference type="RefSeq" id="XP_010441868.1">
    <property type="nucleotide sequence ID" value="XM_010443566.2"/>
</dbReference>
<evidence type="ECO:0000313" key="2">
    <source>
        <dbReference type="RefSeq" id="XP_010441868.1"/>
    </source>
</evidence>
<protein>
    <submittedName>
        <fullName evidence="2">Nucleolin 2-like</fullName>
    </submittedName>
</protein>
<sequence>MDESAIKGQKSLELKGEKRTSTISVEGYDTRVHQYPLMLALSKQFASCGKIARIAVPRDFEKGILKSPLFISFWGEGARNKALKLSGSDLGGWTLVVKPVPQQKEPAGSNNHLFGRDVRLLIVKVDDLPSLVRNIDFKIGLCEHFSSCGEKCYYFSHS</sequence>
<reference evidence="2" key="2">
    <citation type="submission" date="2025-08" db="UniProtKB">
        <authorList>
            <consortium name="RefSeq"/>
        </authorList>
    </citation>
    <scope>IDENTIFICATION</scope>
    <source>
        <tissue evidence="2">Leaf</tissue>
    </source>
</reference>
<evidence type="ECO:0000313" key="1">
    <source>
        <dbReference type="Proteomes" id="UP000694864"/>
    </source>
</evidence>
<reference evidence="1" key="1">
    <citation type="journal article" date="2014" name="Nat. Commun.">
        <title>The emerging biofuel crop Camelina sativa retains a highly undifferentiated hexaploid genome structure.</title>
        <authorList>
            <person name="Kagale S."/>
            <person name="Koh C."/>
            <person name="Nixon J."/>
            <person name="Bollina V."/>
            <person name="Clarke W.E."/>
            <person name="Tuteja R."/>
            <person name="Spillane C."/>
            <person name="Robinson S.J."/>
            <person name="Links M.G."/>
            <person name="Clarke C."/>
            <person name="Higgins E.E."/>
            <person name="Huebert T."/>
            <person name="Sharpe A.G."/>
            <person name="Parkin I.A."/>
        </authorList>
    </citation>
    <scope>NUCLEOTIDE SEQUENCE [LARGE SCALE GENOMIC DNA]</scope>
    <source>
        <strain evidence="1">cv. DH55</strain>
    </source>
</reference>
<keyword evidence="1" id="KW-1185">Reference proteome</keyword>
<name>A0ABM0UJ18_CAMSA</name>
<dbReference type="GeneID" id="104724986"/>
<organism evidence="1 2">
    <name type="scientific">Camelina sativa</name>
    <name type="common">False flax</name>
    <name type="synonym">Myagrum sativum</name>
    <dbReference type="NCBI Taxonomy" id="90675"/>
    <lineage>
        <taxon>Eukaryota</taxon>
        <taxon>Viridiplantae</taxon>
        <taxon>Streptophyta</taxon>
        <taxon>Embryophyta</taxon>
        <taxon>Tracheophyta</taxon>
        <taxon>Spermatophyta</taxon>
        <taxon>Magnoliopsida</taxon>
        <taxon>eudicotyledons</taxon>
        <taxon>Gunneridae</taxon>
        <taxon>Pentapetalae</taxon>
        <taxon>rosids</taxon>
        <taxon>malvids</taxon>
        <taxon>Brassicales</taxon>
        <taxon>Brassicaceae</taxon>
        <taxon>Camelineae</taxon>
        <taxon>Camelina</taxon>
    </lineage>
</organism>
<dbReference type="Gene3D" id="3.30.70.330">
    <property type="match status" value="1"/>
</dbReference>
<dbReference type="InterPro" id="IPR012677">
    <property type="entry name" value="Nucleotide-bd_a/b_plait_sf"/>
</dbReference>
<dbReference type="SUPFAM" id="SSF54928">
    <property type="entry name" value="RNA-binding domain, RBD"/>
    <property type="match status" value="1"/>
</dbReference>
<dbReference type="Proteomes" id="UP000694864">
    <property type="component" value="Chromosome 11"/>
</dbReference>
<dbReference type="InterPro" id="IPR035979">
    <property type="entry name" value="RBD_domain_sf"/>
</dbReference>